<dbReference type="InterPro" id="IPR037117">
    <property type="entry name" value="Dihydroorotate_DH_ele_sf"/>
</dbReference>
<protein>
    <recommendedName>
        <fullName evidence="11">Dihydroorotate dehydrogenase B (NAD(+)), electron transfer subunit</fullName>
    </recommendedName>
    <alternativeName>
        <fullName evidence="11">Dihydroorotate oxidase B, electron transfer subunit</fullName>
    </alternativeName>
</protein>
<sequence>MNYISGKILSNDELISDIYKMIVEVPIENANKIKAGQFYMLRGEYIEPLLPRPISLCEVKENKLTFIYAKVGKGTKELSRMKQNDSIMVWGPLGNGFNISEAKGRIGIIAGGIGIAPMLQLAKDLREKNSNDLEIDLHVGFREDYYLVNEIKEYIDNVYISTDTGKHGHKGFVTDNFKINNYDLVYCCGPEVMMNKVISMAKESKVKTYVSTEKHMACGVGACLVCTCKTKDGNKRSCKDGPVFLAEDLFTE</sequence>
<dbReference type="Gene3D" id="2.10.240.10">
    <property type="entry name" value="Dihydroorotate dehydrogenase, electron transfer subunit"/>
    <property type="match status" value="1"/>
</dbReference>
<gene>
    <name evidence="11" type="primary">pyrK</name>
    <name evidence="15" type="ORF">SAMN04488528_10678</name>
</gene>
<feature type="binding site" evidence="11 13">
    <location>
        <position position="238"/>
    </location>
    <ligand>
        <name>[2Fe-2S] cluster</name>
        <dbReference type="ChEBI" id="CHEBI:190135"/>
    </ligand>
</feature>
<evidence type="ECO:0000256" key="4">
    <source>
        <dbReference type="ARBA" id="ARBA00022714"/>
    </source>
</evidence>
<dbReference type="GO" id="GO:0051537">
    <property type="term" value="F:2 iron, 2 sulfur cluster binding"/>
    <property type="evidence" value="ECO:0007669"/>
    <property type="project" value="UniProtKB-KW"/>
</dbReference>
<dbReference type="PRINTS" id="PR00409">
    <property type="entry name" value="PHDIOXRDTASE"/>
</dbReference>
<evidence type="ECO:0000256" key="13">
    <source>
        <dbReference type="PIRSR" id="PIRSR006816-2"/>
    </source>
</evidence>
<keyword evidence="9 11" id="KW-0408">Iron</keyword>
<dbReference type="OrthoDB" id="9789468at2"/>
<dbReference type="InterPro" id="IPR050353">
    <property type="entry name" value="PyrK_electron_transfer"/>
</dbReference>
<comment type="caution">
    <text evidence="11">Lacks conserved residue(s) required for the propagation of feature annotation.</text>
</comment>
<dbReference type="PROSITE" id="PS51384">
    <property type="entry name" value="FAD_FR"/>
    <property type="match status" value="1"/>
</dbReference>
<evidence type="ECO:0000256" key="12">
    <source>
        <dbReference type="PIRSR" id="PIRSR006816-1"/>
    </source>
</evidence>
<dbReference type="Gene3D" id="2.40.30.10">
    <property type="entry name" value="Translation factors"/>
    <property type="match status" value="1"/>
</dbReference>
<dbReference type="InterPro" id="IPR001433">
    <property type="entry name" value="OxRdtase_FAD/NAD-bd"/>
</dbReference>
<comment type="cofactor">
    <cofactor evidence="13">
        <name>[2Fe-2S] cluster</name>
        <dbReference type="ChEBI" id="CHEBI:190135"/>
    </cofactor>
    <text evidence="13">Binds 1 [2Fe-2S] cluster per subunit.</text>
</comment>
<dbReference type="PANTHER" id="PTHR43513">
    <property type="entry name" value="DIHYDROOROTATE DEHYDROGENASE B (NAD(+)), ELECTRON TRANSFER SUBUNIT"/>
    <property type="match status" value="1"/>
</dbReference>
<organism evidence="15 16">
    <name type="scientific">Clostridium frigidicarnis</name>
    <dbReference type="NCBI Taxonomy" id="84698"/>
    <lineage>
        <taxon>Bacteria</taxon>
        <taxon>Bacillati</taxon>
        <taxon>Bacillota</taxon>
        <taxon>Clostridia</taxon>
        <taxon>Eubacteriales</taxon>
        <taxon>Clostridiaceae</taxon>
        <taxon>Clostridium</taxon>
    </lineage>
</organism>
<evidence type="ECO:0000313" key="16">
    <source>
        <dbReference type="Proteomes" id="UP000198619"/>
    </source>
</evidence>
<feature type="binding site" evidence="11 13">
    <location>
        <position position="226"/>
    </location>
    <ligand>
        <name>[2Fe-2S] cluster</name>
        <dbReference type="ChEBI" id="CHEBI:190135"/>
    </ligand>
</feature>
<name>A0A1I1B5B6_9CLOT</name>
<dbReference type="InterPro" id="IPR039261">
    <property type="entry name" value="FNR_nucleotide-bd"/>
</dbReference>
<dbReference type="InterPro" id="IPR017927">
    <property type="entry name" value="FAD-bd_FR_type"/>
</dbReference>
<dbReference type="InterPro" id="IPR023455">
    <property type="entry name" value="Dihydroorotate_DHASE_ETsu"/>
</dbReference>
<dbReference type="InterPro" id="IPR012165">
    <property type="entry name" value="Cyt_c3_hydrogenase_gsu"/>
</dbReference>
<evidence type="ECO:0000256" key="1">
    <source>
        <dbReference type="ARBA" id="ARBA00006422"/>
    </source>
</evidence>
<evidence type="ECO:0000256" key="2">
    <source>
        <dbReference type="ARBA" id="ARBA00022448"/>
    </source>
</evidence>
<evidence type="ECO:0000256" key="6">
    <source>
        <dbReference type="ARBA" id="ARBA00022827"/>
    </source>
</evidence>
<keyword evidence="10 11" id="KW-0411">Iron-sulfur</keyword>
<dbReference type="Pfam" id="PF10418">
    <property type="entry name" value="DHODB_Fe-S_bind"/>
    <property type="match status" value="1"/>
</dbReference>
<keyword evidence="7 11" id="KW-0665">Pyrimidine biosynthesis</keyword>
<evidence type="ECO:0000256" key="9">
    <source>
        <dbReference type="ARBA" id="ARBA00023004"/>
    </source>
</evidence>
<evidence type="ECO:0000256" key="11">
    <source>
        <dbReference type="HAMAP-Rule" id="MF_01211"/>
    </source>
</evidence>
<evidence type="ECO:0000259" key="14">
    <source>
        <dbReference type="PROSITE" id="PS51384"/>
    </source>
</evidence>
<feature type="binding site" evidence="11 13">
    <location>
        <position position="218"/>
    </location>
    <ligand>
        <name>[2Fe-2S] cluster</name>
        <dbReference type="ChEBI" id="CHEBI:190135"/>
    </ligand>
</feature>
<dbReference type="GO" id="GO:0044205">
    <property type="term" value="P:'de novo' UMP biosynthetic process"/>
    <property type="evidence" value="ECO:0007669"/>
    <property type="project" value="UniProtKB-UniRule"/>
</dbReference>
<proteinExistence type="inferred from homology"/>
<dbReference type="Proteomes" id="UP000198619">
    <property type="component" value="Unassembled WGS sequence"/>
</dbReference>
<dbReference type="GO" id="GO:0016491">
    <property type="term" value="F:oxidoreductase activity"/>
    <property type="evidence" value="ECO:0007669"/>
    <property type="project" value="InterPro"/>
</dbReference>
<comment type="cofactor">
    <cofactor evidence="11">
        <name>[2Fe-2S] cluster</name>
        <dbReference type="ChEBI" id="CHEBI:190135"/>
    </cofactor>
    <text evidence="11">Binds 1 [2Fe-2S] cluster per subunit.</text>
</comment>
<dbReference type="SUPFAM" id="SSF52343">
    <property type="entry name" value="Ferredoxin reductase-like, C-terminal NADP-linked domain"/>
    <property type="match status" value="1"/>
</dbReference>
<feature type="binding site" evidence="11 13">
    <location>
        <position position="223"/>
    </location>
    <ligand>
        <name>[2Fe-2S] cluster</name>
        <dbReference type="ChEBI" id="CHEBI:190135"/>
    </ligand>
</feature>
<comment type="similarity">
    <text evidence="1 11">Belongs to the PyrK family.</text>
</comment>
<feature type="binding site" evidence="11 12">
    <location>
        <begin position="74"/>
        <end position="75"/>
    </location>
    <ligand>
        <name>FAD</name>
        <dbReference type="ChEBI" id="CHEBI:57692"/>
    </ligand>
</feature>
<accession>A0A1I1B5B6</accession>
<dbReference type="PANTHER" id="PTHR43513:SF3">
    <property type="entry name" value="DIHYDROOROTATE DEHYDROGENASE B (NAD(+)), ELECTRON TRANSFER SUBUNIT-RELATED"/>
    <property type="match status" value="1"/>
</dbReference>
<feature type="binding site" evidence="11 12">
    <location>
        <begin position="52"/>
        <end position="55"/>
    </location>
    <ligand>
        <name>FAD</name>
        <dbReference type="ChEBI" id="CHEBI:57692"/>
    </ligand>
</feature>
<dbReference type="GO" id="GO:0046872">
    <property type="term" value="F:metal ion binding"/>
    <property type="evidence" value="ECO:0007669"/>
    <property type="project" value="UniProtKB-KW"/>
</dbReference>
<dbReference type="CDD" id="cd06218">
    <property type="entry name" value="DHOD_e_trans"/>
    <property type="match status" value="1"/>
</dbReference>
<dbReference type="Pfam" id="PF00175">
    <property type="entry name" value="NAD_binding_1"/>
    <property type="match status" value="1"/>
</dbReference>
<feature type="domain" description="FAD-binding FR-type" evidence="14">
    <location>
        <begin position="1"/>
        <end position="99"/>
    </location>
</feature>
<comment type="function">
    <text evidence="11">Responsible for channeling the electrons from the oxidation of dihydroorotate from the FMN redox center in the PyrD type B subunit to the ultimate electron acceptor NAD(+).</text>
</comment>
<reference evidence="15 16" key="1">
    <citation type="submission" date="2016-10" db="EMBL/GenBank/DDBJ databases">
        <authorList>
            <person name="de Groot N.N."/>
        </authorList>
    </citation>
    <scope>NUCLEOTIDE SEQUENCE [LARGE SCALE GENOMIC DNA]</scope>
    <source>
        <strain evidence="15 16">DSM 12271</strain>
    </source>
</reference>
<evidence type="ECO:0000256" key="7">
    <source>
        <dbReference type="ARBA" id="ARBA00022975"/>
    </source>
</evidence>
<dbReference type="GO" id="GO:0009055">
    <property type="term" value="F:electron transfer activity"/>
    <property type="evidence" value="ECO:0007669"/>
    <property type="project" value="UniProtKB-UniRule"/>
</dbReference>
<dbReference type="NCBIfam" id="NF000798">
    <property type="entry name" value="PRK00054.1-3"/>
    <property type="match status" value="1"/>
</dbReference>
<evidence type="ECO:0000256" key="3">
    <source>
        <dbReference type="ARBA" id="ARBA00022630"/>
    </source>
</evidence>
<evidence type="ECO:0000256" key="8">
    <source>
        <dbReference type="ARBA" id="ARBA00022982"/>
    </source>
</evidence>
<dbReference type="RefSeq" id="WP_090043234.1">
    <property type="nucleotide sequence ID" value="NZ_FOKI01000067.1"/>
</dbReference>
<dbReference type="InterPro" id="IPR019480">
    <property type="entry name" value="Dihydroorotate_DH_Fe-S-bd"/>
</dbReference>
<dbReference type="STRING" id="84698.SAMN04488528_10678"/>
<dbReference type="EMBL" id="FOKI01000067">
    <property type="protein sequence ID" value="SFB45559.1"/>
    <property type="molecule type" value="Genomic_DNA"/>
</dbReference>
<keyword evidence="5 11" id="KW-0479">Metal-binding</keyword>
<evidence type="ECO:0000256" key="10">
    <source>
        <dbReference type="ARBA" id="ARBA00023014"/>
    </source>
</evidence>
<keyword evidence="2 11" id="KW-0813">Transport</keyword>
<dbReference type="PIRSF" id="PIRSF006816">
    <property type="entry name" value="Cyc3_hyd_g"/>
    <property type="match status" value="1"/>
</dbReference>
<keyword evidence="8 11" id="KW-0249">Electron transport</keyword>
<dbReference type="SUPFAM" id="SSF63380">
    <property type="entry name" value="Riboflavin synthase domain-like"/>
    <property type="match status" value="1"/>
</dbReference>
<keyword evidence="6 11" id="KW-0274">FAD</keyword>
<keyword evidence="16" id="KW-1185">Reference proteome</keyword>
<dbReference type="UniPathway" id="UPA00070">
    <property type="reaction ID" value="UER00945"/>
</dbReference>
<keyword evidence="3 11" id="KW-0285">Flavoprotein</keyword>
<dbReference type="GO" id="GO:0050660">
    <property type="term" value="F:flavin adenine dinucleotide binding"/>
    <property type="evidence" value="ECO:0007669"/>
    <property type="project" value="InterPro"/>
</dbReference>
<keyword evidence="4 11" id="KW-0001">2Fe-2S</keyword>
<comment type="pathway">
    <text evidence="11">Pyrimidine metabolism; UMP biosynthesis via de novo pathway; orotate from (S)-dihydroorotate (NAD(+) route): step 1/1.</text>
</comment>
<comment type="cofactor">
    <cofactor evidence="11 12">
        <name>FAD</name>
        <dbReference type="ChEBI" id="CHEBI:57692"/>
    </cofactor>
    <text evidence="11 12">Binds 1 FAD per subunit.</text>
</comment>
<comment type="subunit">
    <text evidence="11">Heterotetramer of 2 PyrK and 2 PyrD type B subunits.</text>
</comment>
<dbReference type="AlphaFoldDB" id="A0A1I1B5B6"/>
<dbReference type="Gene3D" id="3.40.50.80">
    <property type="entry name" value="Nucleotide-binding domain of ferredoxin-NADP reductase (FNR) module"/>
    <property type="match status" value="1"/>
</dbReference>
<dbReference type="InterPro" id="IPR017938">
    <property type="entry name" value="Riboflavin_synthase-like_b-brl"/>
</dbReference>
<dbReference type="HAMAP" id="MF_01211">
    <property type="entry name" value="DHODB_Fe_S_bind"/>
    <property type="match status" value="1"/>
</dbReference>
<evidence type="ECO:0000256" key="5">
    <source>
        <dbReference type="ARBA" id="ARBA00022723"/>
    </source>
</evidence>
<evidence type="ECO:0000313" key="15">
    <source>
        <dbReference type="EMBL" id="SFB45559.1"/>
    </source>
</evidence>